<dbReference type="EMBL" id="WBVQ01000001">
    <property type="protein sequence ID" value="KAB2817105.1"/>
    <property type="molecule type" value="Genomic_DNA"/>
</dbReference>
<dbReference type="SMART" id="SM00388">
    <property type="entry name" value="HisKA"/>
    <property type="match status" value="1"/>
</dbReference>
<reference evidence="12 13" key="1">
    <citation type="submission" date="2019-10" db="EMBL/GenBank/DDBJ databases">
        <title>Genome sequence of Phaeocystidibacter marisrubri JCM30614 (type strain).</title>
        <authorList>
            <person name="Bowman J.P."/>
        </authorList>
    </citation>
    <scope>NUCLEOTIDE SEQUENCE [LARGE SCALE GENOMIC DNA]</scope>
    <source>
        <strain evidence="12 13">JCM 30614</strain>
    </source>
</reference>
<dbReference type="GO" id="GO:0007234">
    <property type="term" value="P:osmosensory signaling via phosphorelay pathway"/>
    <property type="evidence" value="ECO:0007669"/>
    <property type="project" value="TreeGrafter"/>
</dbReference>
<dbReference type="InterPro" id="IPR003661">
    <property type="entry name" value="HisK_dim/P_dom"/>
</dbReference>
<evidence type="ECO:0000256" key="6">
    <source>
        <dbReference type="ARBA" id="ARBA00022777"/>
    </source>
</evidence>
<dbReference type="InterPro" id="IPR003594">
    <property type="entry name" value="HATPase_dom"/>
</dbReference>
<keyword evidence="3" id="KW-0597">Phosphoprotein</keyword>
<keyword evidence="9" id="KW-1133">Transmembrane helix</keyword>
<dbReference type="GO" id="GO:0000156">
    <property type="term" value="F:phosphorelay response regulator activity"/>
    <property type="evidence" value="ECO:0007669"/>
    <property type="project" value="TreeGrafter"/>
</dbReference>
<dbReference type="AlphaFoldDB" id="A0A6L3ZHZ7"/>
<dbReference type="PANTHER" id="PTHR42878:SF7">
    <property type="entry name" value="SENSOR HISTIDINE KINASE GLRK"/>
    <property type="match status" value="1"/>
</dbReference>
<feature type="domain" description="Histidine kinase" evidence="11">
    <location>
        <begin position="465"/>
        <end position="683"/>
    </location>
</feature>
<keyword evidence="10" id="KW-0732">Signal</keyword>
<dbReference type="InterPro" id="IPR005467">
    <property type="entry name" value="His_kinase_dom"/>
</dbReference>
<evidence type="ECO:0000256" key="3">
    <source>
        <dbReference type="ARBA" id="ARBA00022553"/>
    </source>
</evidence>
<keyword evidence="6 12" id="KW-0418">Kinase</keyword>
<dbReference type="SUPFAM" id="SSF55874">
    <property type="entry name" value="ATPase domain of HSP90 chaperone/DNA topoisomerase II/histidine kinase"/>
    <property type="match status" value="1"/>
</dbReference>
<keyword evidence="5" id="KW-0547">Nucleotide-binding</keyword>
<dbReference type="InterPro" id="IPR004358">
    <property type="entry name" value="Sig_transdc_His_kin-like_C"/>
</dbReference>
<evidence type="ECO:0000256" key="1">
    <source>
        <dbReference type="ARBA" id="ARBA00000085"/>
    </source>
</evidence>
<dbReference type="GO" id="GO:0005524">
    <property type="term" value="F:ATP binding"/>
    <property type="evidence" value="ECO:0007669"/>
    <property type="project" value="UniProtKB-KW"/>
</dbReference>
<proteinExistence type="predicted"/>
<feature type="transmembrane region" description="Helical" evidence="9">
    <location>
        <begin position="391"/>
        <end position="409"/>
    </location>
</feature>
<keyword evidence="13" id="KW-1185">Reference proteome</keyword>
<feature type="chain" id="PRO_5027115424" description="histidine kinase" evidence="10">
    <location>
        <begin position="28"/>
        <end position="683"/>
    </location>
</feature>
<keyword evidence="4" id="KW-0808">Transferase</keyword>
<feature type="signal peptide" evidence="10">
    <location>
        <begin position="1"/>
        <end position="27"/>
    </location>
</feature>
<evidence type="ECO:0000313" key="13">
    <source>
        <dbReference type="Proteomes" id="UP000484164"/>
    </source>
</evidence>
<dbReference type="Pfam" id="PF00512">
    <property type="entry name" value="HisKA"/>
    <property type="match status" value="1"/>
</dbReference>
<keyword evidence="7" id="KW-0067">ATP-binding</keyword>
<dbReference type="GO" id="GO:0000155">
    <property type="term" value="F:phosphorelay sensor kinase activity"/>
    <property type="evidence" value="ECO:0007669"/>
    <property type="project" value="InterPro"/>
</dbReference>
<dbReference type="CDD" id="cd00082">
    <property type="entry name" value="HisKA"/>
    <property type="match status" value="1"/>
</dbReference>
<evidence type="ECO:0000256" key="8">
    <source>
        <dbReference type="ARBA" id="ARBA00023012"/>
    </source>
</evidence>
<protein>
    <recommendedName>
        <fullName evidence="2">histidine kinase</fullName>
        <ecNumber evidence="2">2.7.13.3</ecNumber>
    </recommendedName>
</protein>
<sequence>MTTSILKYRLRSILLGLAMVCTFVSNAVVVPPIDTAEVSDQIWDMYWFVRDRPDSVRTVARELLAQTKQELPKDELGYLYEVIGDSYYMVSRYDSALHYFFLAREVYESIDDSVSLAYNSNYIGTLYNEIGMYDRAARQYILAKNIFTKSKNYWGLSTVNYGLSLIHTELEEYKKAAAICDEAIAQTLLTNDSMGLPSLYMHLSNIRVELGELDTALILAKLAIEYNLKYETGESERSFALAAMADVYNAQGKYQLAMAYADSAMVLAERIGDVLATVYFQTARAISYYGQGESERAWRLLQESAGLCREYGLVGAKRYVFRRMERLARSEEDWKLALTYSDSIKAMSDNVLNDNFDIVMLEEDLKMERERAAKLSHQQAIQDLTLERNTALLMLSIALALAAAIALYIQWKSGQRRNKLNEALAIRNSEIIQKNKELDVQKQFLEYNQKLLERSNLDKDKLLALISHDLRSPLAQVKSVTELILEGEIRENEQRAFFEKINESVDKSLGNLTEVLVWARAQMDKGITSSKGSVNVRESFQNAYNLVEEQYNRKKIECRMICPEPPPLILGDKSHMGTIFRNLLSNAAKFSNRESEVIFEVKQDSDFVYCSVEDHGVGMSTGRVDQILQEQVFDSTRGTERETGTGTGIQLVMEFIRLNDGKIFMESEIGVGTKVTVQFPKAK</sequence>
<dbReference type="InterPro" id="IPR050351">
    <property type="entry name" value="BphY/WalK/GraS-like"/>
</dbReference>
<dbReference type="InterPro" id="IPR036890">
    <property type="entry name" value="HATPase_C_sf"/>
</dbReference>
<dbReference type="SUPFAM" id="SSF48452">
    <property type="entry name" value="TPR-like"/>
    <property type="match status" value="2"/>
</dbReference>
<dbReference type="SUPFAM" id="SSF47384">
    <property type="entry name" value="Homodimeric domain of signal transducing histidine kinase"/>
    <property type="match status" value="1"/>
</dbReference>
<evidence type="ECO:0000256" key="9">
    <source>
        <dbReference type="SAM" id="Phobius"/>
    </source>
</evidence>
<dbReference type="PANTHER" id="PTHR42878">
    <property type="entry name" value="TWO-COMPONENT HISTIDINE KINASE"/>
    <property type="match status" value="1"/>
</dbReference>
<organism evidence="12 13">
    <name type="scientific">Phaeocystidibacter marisrubri</name>
    <dbReference type="NCBI Taxonomy" id="1577780"/>
    <lineage>
        <taxon>Bacteria</taxon>
        <taxon>Pseudomonadati</taxon>
        <taxon>Bacteroidota</taxon>
        <taxon>Flavobacteriia</taxon>
        <taxon>Flavobacteriales</taxon>
        <taxon>Phaeocystidibacteraceae</taxon>
        <taxon>Phaeocystidibacter</taxon>
    </lineage>
</organism>
<comment type="catalytic activity">
    <reaction evidence="1">
        <text>ATP + protein L-histidine = ADP + protein N-phospho-L-histidine.</text>
        <dbReference type="EC" id="2.7.13.3"/>
    </reaction>
</comment>
<keyword evidence="9" id="KW-0812">Transmembrane</keyword>
<comment type="caution">
    <text evidence="12">The sequence shown here is derived from an EMBL/GenBank/DDBJ whole genome shotgun (WGS) entry which is preliminary data.</text>
</comment>
<evidence type="ECO:0000256" key="7">
    <source>
        <dbReference type="ARBA" id="ARBA00022840"/>
    </source>
</evidence>
<dbReference type="Pfam" id="PF02518">
    <property type="entry name" value="HATPase_c"/>
    <property type="match status" value="1"/>
</dbReference>
<evidence type="ECO:0000256" key="5">
    <source>
        <dbReference type="ARBA" id="ARBA00022741"/>
    </source>
</evidence>
<dbReference type="Gene3D" id="3.30.565.10">
    <property type="entry name" value="Histidine kinase-like ATPase, C-terminal domain"/>
    <property type="match status" value="1"/>
</dbReference>
<dbReference type="EC" id="2.7.13.3" evidence="2"/>
<dbReference type="Proteomes" id="UP000484164">
    <property type="component" value="Unassembled WGS sequence"/>
</dbReference>
<dbReference type="OrthoDB" id="9810447at2"/>
<dbReference type="InterPro" id="IPR011990">
    <property type="entry name" value="TPR-like_helical_dom_sf"/>
</dbReference>
<gene>
    <name evidence="12" type="ORF">F8C82_01525</name>
</gene>
<keyword evidence="8" id="KW-0902">Two-component regulatory system</keyword>
<name>A0A6L3ZHZ7_9FLAO</name>
<dbReference type="RefSeq" id="WP_151691676.1">
    <property type="nucleotide sequence ID" value="NZ_BMGX01000002.1"/>
</dbReference>
<dbReference type="InterPro" id="IPR036097">
    <property type="entry name" value="HisK_dim/P_sf"/>
</dbReference>
<evidence type="ECO:0000256" key="10">
    <source>
        <dbReference type="SAM" id="SignalP"/>
    </source>
</evidence>
<dbReference type="Gene3D" id="1.10.287.130">
    <property type="match status" value="1"/>
</dbReference>
<evidence type="ECO:0000259" key="11">
    <source>
        <dbReference type="PROSITE" id="PS50109"/>
    </source>
</evidence>
<dbReference type="PROSITE" id="PS50109">
    <property type="entry name" value="HIS_KIN"/>
    <property type="match status" value="1"/>
</dbReference>
<accession>A0A6L3ZHZ7</accession>
<evidence type="ECO:0000256" key="2">
    <source>
        <dbReference type="ARBA" id="ARBA00012438"/>
    </source>
</evidence>
<evidence type="ECO:0000256" key="4">
    <source>
        <dbReference type="ARBA" id="ARBA00022679"/>
    </source>
</evidence>
<dbReference type="PRINTS" id="PR00344">
    <property type="entry name" value="BCTRLSENSOR"/>
</dbReference>
<dbReference type="GO" id="GO:0030295">
    <property type="term" value="F:protein kinase activator activity"/>
    <property type="evidence" value="ECO:0007669"/>
    <property type="project" value="TreeGrafter"/>
</dbReference>
<dbReference type="Gene3D" id="1.25.40.10">
    <property type="entry name" value="Tetratricopeptide repeat domain"/>
    <property type="match status" value="2"/>
</dbReference>
<keyword evidence="9" id="KW-0472">Membrane</keyword>
<dbReference type="SMART" id="SM00387">
    <property type="entry name" value="HATPase_c"/>
    <property type="match status" value="1"/>
</dbReference>
<evidence type="ECO:0000313" key="12">
    <source>
        <dbReference type="EMBL" id="KAB2817105.1"/>
    </source>
</evidence>